<comment type="catalytic activity">
    <reaction evidence="12">
        <text>L-threonyl-[protein] + ATP = O-phospho-L-threonyl-[protein] + ADP + H(+)</text>
        <dbReference type="Rhea" id="RHEA:46608"/>
        <dbReference type="Rhea" id="RHEA-COMP:11060"/>
        <dbReference type="Rhea" id="RHEA-COMP:11605"/>
        <dbReference type="ChEBI" id="CHEBI:15378"/>
        <dbReference type="ChEBI" id="CHEBI:30013"/>
        <dbReference type="ChEBI" id="CHEBI:30616"/>
        <dbReference type="ChEBI" id="CHEBI:61977"/>
        <dbReference type="ChEBI" id="CHEBI:456216"/>
        <dbReference type="EC" id="2.7.11.22"/>
    </reaction>
</comment>
<evidence type="ECO:0000256" key="15">
    <source>
        <dbReference type="ARBA" id="ARBA00073250"/>
    </source>
</evidence>
<dbReference type="EMBL" id="BSXU01000496">
    <property type="protein sequence ID" value="GMG20886.1"/>
    <property type="molecule type" value="Genomic_DNA"/>
</dbReference>
<comment type="catalytic activity">
    <reaction evidence="14">
        <text>[DNA-directed RNA polymerase] + ATP = phospho-[DNA-directed RNA polymerase] + ADP + H(+)</text>
        <dbReference type="Rhea" id="RHEA:10216"/>
        <dbReference type="Rhea" id="RHEA-COMP:11321"/>
        <dbReference type="Rhea" id="RHEA-COMP:11322"/>
        <dbReference type="ChEBI" id="CHEBI:15378"/>
        <dbReference type="ChEBI" id="CHEBI:30616"/>
        <dbReference type="ChEBI" id="CHEBI:43176"/>
        <dbReference type="ChEBI" id="CHEBI:68546"/>
        <dbReference type="ChEBI" id="CHEBI:456216"/>
        <dbReference type="EC" id="2.7.11.23"/>
    </reaction>
</comment>
<keyword evidence="10" id="KW-0539">Nucleus</keyword>
<evidence type="ECO:0000256" key="10">
    <source>
        <dbReference type="ARBA" id="ARBA00023242"/>
    </source>
</evidence>
<dbReference type="SUPFAM" id="SSF56112">
    <property type="entry name" value="Protein kinase-like (PK-like)"/>
    <property type="match status" value="1"/>
</dbReference>
<evidence type="ECO:0000313" key="19">
    <source>
        <dbReference type="EMBL" id="GMG20886.1"/>
    </source>
</evidence>
<dbReference type="EC" id="2.7.11.23" evidence="3"/>
<keyword evidence="5" id="KW-0723">Serine/threonine-protein kinase</keyword>
<comment type="catalytic activity">
    <reaction evidence="13">
        <text>L-seryl-[protein] + ATP = O-phospho-L-seryl-[protein] + ADP + H(+)</text>
        <dbReference type="Rhea" id="RHEA:17989"/>
        <dbReference type="Rhea" id="RHEA-COMP:9863"/>
        <dbReference type="Rhea" id="RHEA-COMP:11604"/>
        <dbReference type="ChEBI" id="CHEBI:15378"/>
        <dbReference type="ChEBI" id="CHEBI:29999"/>
        <dbReference type="ChEBI" id="CHEBI:30616"/>
        <dbReference type="ChEBI" id="CHEBI:83421"/>
        <dbReference type="ChEBI" id="CHEBI:456216"/>
        <dbReference type="EC" id="2.7.11.22"/>
    </reaction>
</comment>
<feature type="region of interest" description="Disordered" evidence="17">
    <location>
        <begin position="1"/>
        <end position="27"/>
    </location>
</feature>
<dbReference type="PROSITE" id="PS50011">
    <property type="entry name" value="PROTEIN_KINASE_DOM"/>
    <property type="match status" value="1"/>
</dbReference>
<dbReference type="Gene3D" id="1.10.510.10">
    <property type="entry name" value="Transferase(Phosphotransferase) domain 1"/>
    <property type="match status" value="1"/>
</dbReference>
<dbReference type="Pfam" id="PF00069">
    <property type="entry name" value="Pkinase"/>
    <property type="match status" value="1"/>
</dbReference>
<dbReference type="PROSITE" id="PS00107">
    <property type="entry name" value="PROTEIN_KINASE_ATP"/>
    <property type="match status" value="1"/>
</dbReference>
<dbReference type="EC" id="2.7.11.22" evidence="4"/>
<dbReference type="GO" id="GO:0030447">
    <property type="term" value="P:filamentous growth"/>
    <property type="evidence" value="ECO:0007669"/>
    <property type="project" value="UniProtKB-ARBA"/>
</dbReference>
<dbReference type="OrthoDB" id="28397at2759"/>
<dbReference type="FunFam" id="1.10.510.10:FF:000415">
    <property type="entry name" value="CMGC/CDK/CRK7 protein kinase, variant"/>
    <property type="match status" value="1"/>
</dbReference>
<evidence type="ECO:0000256" key="1">
    <source>
        <dbReference type="ARBA" id="ARBA00004123"/>
    </source>
</evidence>
<keyword evidence="8" id="KW-0418">Kinase</keyword>
<evidence type="ECO:0000256" key="4">
    <source>
        <dbReference type="ARBA" id="ARBA00012425"/>
    </source>
</evidence>
<dbReference type="Gene3D" id="3.30.200.20">
    <property type="entry name" value="Phosphorylase Kinase, domain 1"/>
    <property type="match status" value="1"/>
</dbReference>
<evidence type="ECO:0000256" key="9">
    <source>
        <dbReference type="ARBA" id="ARBA00022840"/>
    </source>
</evidence>
<name>A0A9W7DCY6_AMBMO</name>
<dbReference type="InterPro" id="IPR017441">
    <property type="entry name" value="Protein_kinase_ATP_BS"/>
</dbReference>
<keyword evidence="6" id="KW-0808">Transferase</keyword>
<comment type="caution">
    <text evidence="19">The sequence shown here is derived from an EMBL/GenBank/DDBJ whole genome shotgun (WGS) entry which is preliminary data.</text>
</comment>
<dbReference type="InterPro" id="IPR050108">
    <property type="entry name" value="CDK"/>
</dbReference>
<reference evidence="19" key="1">
    <citation type="submission" date="2023-04" db="EMBL/GenBank/DDBJ databases">
        <title>Ambrosiozyma monospora NBRC 1965.</title>
        <authorList>
            <person name="Ichikawa N."/>
            <person name="Sato H."/>
            <person name="Tonouchi N."/>
        </authorList>
    </citation>
    <scope>NUCLEOTIDE SEQUENCE</scope>
    <source>
        <strain evidence="19">NBRC 1965</strain>
    </source>
</reference>
<feature type="domain" description="Protein kinase" evidence="18">
    <location>
        <begin position="38"/>
        <end position="339"/>
    </location>
</feature>
<gene>
    <name evidence="19" type="ORF">Amon01_000156600</name>
</gene>
<evidence type="ECO:0000256" key="7">
    <source>
        <dbReference type="ARBA" id="ARBA00022741"/>
    </source>
</evidence>
<dbReference type="GO" id="GO:0004693">
    <property type="term" value="F:cyclin-dependent protein serine/threonine kinase activity"/>
    <property type="evidence" value="ECO:0007669"/>
    <property type="project" value="UniProtKB-EC"/>
</dbReference>
<dbReference type="Proteomes" id="UP001165063">
    <property type="component" value="Unassembled WGS sequence"/>
</dbReference>
<dbReference type="AlphaFoldDB" id="A0A9W7DCY6"/>
<evidence type="ECO:0000256" key="14">
    <source>
        <dbReference type="ARBA" id="ARBA00049280"/>
    </source>
</evidence>
<keyword evidence="20" id="KW-1185">Reference proteome</keyword>
<dbReference type="GO" id="GO:0005634">
    <property type="term" value="C:nucleus"/>
    <property type="evidence" value="ECO:0007669"/>
    <property type="project" value="UniProtKB-SubCell"/>
</dbReference>
<dbReference type="PANTHER" id="PTHR24056:SF233">
    <property type="entry name" value="CYCLIN-DEPENDENT KINASE 9"/>
    <property type="match status" value="1"/>
</dbReference>
<evidence type="ECO:0000256" key="16">
    <source>
        <dbReference type="PROSITE-ProRule" id="PRU10141"/>
    </source>
</evidence>
<dbReference type="SMART" id="SM00220">
    <property type="entry name" value="S_TKc"/>
    <property type="match status" value="1"/>
</dbReference>
<dbReference type="PANTHER" id="PTHR24056">
    <property type="entry name" value="CELL DIVISION PROTEIN KINASE"/>
    <property type="match status" value="1"/>
</dbReference>
<evidence type="ECO:0000256" key="12">
    <source>
        <dbReference type="ARBA" id="ARBA00047811"/>
    </source>
</evidence>
<dbReference type="InterPro" id="IPR008271">
    <property type="entry name" value="Ser/Thr_kinase_AS"/>
</dbReference>
<evidence type="ECO:0000256" key="6">
    <source>
        <dbReference type="ARBA" id="ARBA00022679"/>
    </source>
</evidence>
<keyword evidence="9 16" id="KW-0067">ATP-binding</keyword>
<evidence type="ECO:0000256" key="2">
    <source>
        <dbReference type="ARBA" id="ARBA00006485"/>
    </source>
</evidence>
<evidence type="ECO:0000256" key="11">
    <source>
        <dbReference type="ARBA" id="ARBA00041018"/>
    </source>
</evidence>
<dbReference type="InterPro" id="IPR011009">
    <property type="entry name" value="Kinase-like_dom_sf"/>
</dbReference>
<proteinExistence type="inferred from homology"/>
<evidence type="ECO:0000256" key="8">
    <source>
        <dbReference type="ARBA" id="ARBA00022777"/>
    </source>
</evidence>
<dbReference type="GO" id="GO:0008353">
    <property type="term" value="F:RNA polymerase II CTD heptapeptide repeat kinase activity"/>
    <property type="evidence" value="ECO:0007669"/>
    <property type="project" value="UniProtKB-EC"/>
</dbReference>
<evidence type="ECO:0000256" key="13">
    <source>
        <dbReference type="ARBA" id="ARBA00048367"/>
    </source>
</evidence>
<dbReference type="InterPro" id="IPR000719">
    <property type="entry name" value="Prot_kinase_dom"/>
</dbReference>
<evidence type="ECO:0000256" key="5">
    <source>
        <dbReference type="ARBA" id="ARBA00022527"/>
    </source>
</evidence>
<dbReference type="PROSITE" id="PS00108">
    <property type="entry name" value="PROTEIN_KINASE_ST"/>
    <property type="match status" value="1"/>
</dbReference>
<comment type="similarity">
    <text evidence="2">Belongs to the protein kinase superfamily. CMGC Ser/Thr protein kinase family. CDC2/CDKX subfamily.</text>
</comment>
<dbReference type="GO" id="GO:0005524">
    <property type="term" value="F:ATP binding"/>
    <property type="evidence" value="ECO:0007669"/>
    <property type="project" value="UniProtKB-UniRule"/>
</dbReference>
<evidence type="ECO:0000256" key="17">
    <source>
        <dbReference type="SAM" id="MobiDB-lite"/>
    </source>
</evidence>
<protein>
    <recommendedName>
        <fullName evidence="11">Serine/threonine-protein kinase BUR1</fullName>
        <ecNumber evidence="4">2.7.11.22</ecNumber>
        <ecNumber evidence="3">2.7.11.23</ecNumber>
    </recommendedName>
    <alternativeName>
        <fullName evidence="15">Serine/threonine-protein kinase bur1</fullName>
    </alternativeName>
</protein>
<evidence type="ECO:0000313" key="20">
    <source>
        <dbReference type="Proteomes" id="UP001165063"/>
    </source>
</evidence>
<keyword evidence="7 16" id="KW-0547">Nucleotide-binding</keyword>
<evidence type="ECO:0000259" key="18">
    <source>
        <dbReference type="PROSITE" id="PS50011"/>
    </source>
</evidence>
<evidence type="ECO:0000256" key="3">
    <source>
        <dbReference type="ARBA" id="ARBA00012409"/>
    </source>
</evidence>
<sequence length="531" mass="60583">MSSQPWSKPRQRVLPLSTSTTTSTTHSRYHGMNKISEYIILEQLGQGTFGIVSKARQKSSNKLVALKKLIIHDKKDGFPITAFREITIMKKFRNVNVLQLLDMIHEKPEEPGKSGFFYTVTPYISSDLNGLLNNPRVKLTVPQIKCIMKQILSGINYIHAQKYLHRDIKTANILLDYFGVVKIADFGLARCYHGSPPLNPDDAPGGGKVDYTGLVVTRWYRPPELLLGDTKYTTAVDMWGIGCVLGEMYKRKPILEGESDLDQADIIFKLLGSPNEDNYPGCQNVNRNGVTLNVNYQRTLEQEYEKLMSPSGVLLLSSLLTMDPKRRANAAKALKSEYFTTEPLPCRPRNLPKFEESHESDIKRFKEERKRGLTIPQVPSAGYKPKSMDYVKYDEQSRYDTYYPPEDTYSDPYGPPNGYIDQPANMRRENRSNYSRFLPEDQMMGQDYYYHEDYPPPPAMYGAPPLMNPSSLPAIPPQSYQPHYTQPKTSWTAQQRGAMRGPGKHPHGYQLIDIVEVTYTGKKITDRLREL</sequence>
<accession>A0A9W7DCY6</accession>
<feature type="binding site" evidence="16">
    <location>
        <position position="67"/>
    </location>
    <ligand>
        <name>ATP</name>
        <dbReference type="ChEBI" id="CHEBI:30616"/>
    </ligand>
</feature>
<comment type="subcellular location">
    <subcellularLocation>
        <location evidence="1">Nucleus</location>
    </subcellularLocation>
</comment>
<organism evidence="19 20">
    <name type="scientific">Ambrosiozyma monospora</name>
    <name type="common">Yeast</name>
    <name type="synonym">Endomycopsis monosporus</name>
    <dbReference type="NCBI Taxonomy" id="43982"/>
    <lineage>
        <taxon>Eukaryota</taxon>
        <taxon>Fungi</taxon>
        <taxon>Dikarya</taxon>
        <taxon>Ascomycota</taxon>
        <taxon>Saccharomycotina</taxon>
        <taxon>Pichiomycetes</taxon>
        <taxon>Pichiales</taxon>
        <taxon>Pichiaceae</taxon>
        <taxon>Ambrosiozyma</taxon>
    </lineage>
</organism>